<sequence length="162" mass="18808">MLLYAVLFFRQQTEYLTRLRSWLPEPITKNSAEAIEAVSYRLYRRLSSAPHDGKFRLTENNTFEFESAEDSFSEPMDDAELALLRPSFADIQGLCSSFTTEEEMDGEAQEKSVSLLPSTSWPFTTHDTVVQRGLEWLRRSPKVSPDNLITLRTIYAYLSYWF</sequence>
<protein>
    <submittedName>
        <fullName evidence="1 3">Uncharacterized protein</fullName>
    </submittedName>
</protein>
<organism evidence="3">
    <name type="scientific">Echinostoma caproni</name>
    <dbReference type="NCBI Taxonomy" id="27848"/>
    <lineage>
        <taxon>Eukaryota</taxon>
        <taxon>Metazoa</taxon>
        <taxon>Spiralia</taxon>
        <taxon>Lophotrochozoa</taxon>
        <taxon>Platyhelminthes</taxon>
        <taxon>Trematoda</taxon>
        <taxon>Digenea</taxon>
        <taxon>Plagiorchiida</taxon>
        <taxon>Echinostomata</taxon>
        <taxon>Echinostomatoidea</taxon>
        <taxon>Echinostomatidae</taxon>
        <taxon>Echinostoma</taxon>
    </lineage>
</organism>
<gene>
    <name evidence="1" type="ORF">ECPE_LOCUS10279</name>
</gene>
<dbReference type="Proteomes" id="UP000272942">
    <property type="component" value="Unassembled WGS sequence"/>
</dbReference>
<name>A0A183ATJ4_9TREM</name>
<reference evidence="1 2" key="2">
    <citation type="submission" date="2018-11" db="EMBL/GenBank/DDBJ databases">
        <authorList>
            <consortium name="Pathogen Informatics"/>
        </authorList>
    </citation>
    <scope>NUCLEOTIDE SEQUENCE [LARGE SCALE GENOMIC DNA]</scope>
    <source>
        <strain evidence="1 2">Egypt</strain>
    </source>
</reference>
<keyword evidence="2" id="KW-1185">Reference proteome</keyword>
<dbReference type="WBParaSite" id="ECPE_0001031101-mRNA-1">
    <property type="protein sequence ID" value="ECPE_0001031101-mRNA-1"/>
    <property type="gene ID" value="ECPE_0001031101"/>
</dbReference>
<reference evidence="3" key="1">
    <citation type="submission" date="2016-06" db="UniProtKB">
        <authorList>
            <consortium name="WormBaseParasite"/>
        </authorList>
    </citation>
    <scope>IDENTIFICATION</scope>
</reference>
<dbReference type="AlphaFoldDB" id="A0A183ATJ4"/>
<dbReference type="OrthoDB" id="6275242at2759"/>
<dbReference type="EMBL" id="UZAN01048810">
    <property type="protein sequence ID" value="VDP86808.1"/>
    <property type="molecule type" value="Genomic_DNA"/>
</dbReference>
<proteinExistence type="predicted"/>
<evidence type="ECO:0000313" key="1">
    <source>
        <dbReference type="EMBL" id="VDP86808.1"/>
    </source>
</evidence>
<accession>A0A183ATJ4</accession>
<evidence type="ECO:0000313" key="2">
    <source>
        <dbReference type="Proteomes" id="UP000272942"/>
    </source>
</evidence>
<evidence type="ECO:0000313" key="3">
    <source>
        <dbReference type="WBParaSite" id="ECPE_0001031101-mRNA-1"/>
    </source>
</evidence>